<name>A0A806K078_9BACT</name>
<accession>A0A806K078</accession>
<reference evidence="2" key="1">
    <citation type="submission" date="2012-03" db="EMBL/GenBank/DDBJ databases">
        <title>Functional metagenomics reveals considerable lignocellulase gene clusters in the gut microbiome of a wood-feeding higher termite.</title>
        <authorList>
            <person name="Liu N."/>
        </authorList>
    </citation>
    <scope>NUCLEOTIDE SEQUENCE</scope>
</reference>
<dbReference type="CDD" id="cd00093">
    <property type="entry name" value="HTH_XRE"/>
    <property type="match status" value="1"/>
</dbReference>
<dbReference type="GO" id="GO:0003677">
    <property type="term" value="F:DNA binding"/>
    <property type="evidence" value="ECO:0007669"/>
    <property type="project" value="InterPro"/>
</dbReference>
<sequence>MSQNEFARSIFISNGYIAELEGEHRKVNDRIIQLISLTFGVNEKWLKDGEGSMFYSTPGEKLQRMTGLFNDLPPKFQDYVMQQIEQLLNVTGKADP</sequence>
<evidence type="ECO:0000313" key="2">
    <source>
        <dbReference type="EMBL" id="AGS53016.1"/>
    </source>
</evidence>
<proteinExistence type="predicted"/>
<dbReference type="InterPro" id="IPR010982">
    <property type="entry name" value="Lambda_DNA-bd_dom_sf"/>
</dbReference>
<dbReference type="EMBL" id="JQ844219">
    <property type="protein sequence ID" value="AGS53016.1"/>
    <property type="molecule type" value="Genomic_DNA"/>
</dbReference>
<organism evidence="2">
    <name type="scientific">uncultured bacterium contig00031</name>
    <dbReference type="NCBI Taxonomy" id="1181520"/>
    <lineage>
        <taxon>Bacteria</taxon>
        <taxon>environmental samples</taxon>
    </lineage>
</organism>
<dbReference type="PROSITE" id="PS50943">
    <property type="entry name" value="HTH_CROC1"/>
    <property type="match status" value="1"/>
</dbReference>
<dbReference type="AlphaFoldDB" id="A0A806K078"/>
<dbReference type="SUPFAM" id="SSF47413">
    <property type="entry name" value="lambda repressor-like DNA-binding domains"/>
    <property type="match status" value="1"/>
</dbReference>
<dbReference type="Gene3D" id="1.10.260.40">
    <property type="entry name" value="lambda repressor-like DNA-binding domains"/>
    <property type="match status" value="1"/>
</dbReference>
<dbReference type="InterPro" id="IPR001387">
    <property type="entry name" value="Cro/C1-type_HTH"/>
</dbReference>
<feature type="domain" description="HTH cro/C1-type" evidence="1">
    <location>
        <begin position="1"/>
        <end position="46"/>
    </location>
</feature>
<protein>
    <recommendedName>
        <fullName evidence="1">HTH cro/C1-type domain-containing protein</fullName>
    </recommendedName>
</protein>
<evidence type="ECO:0000259" key="1">
    <source>
        <dbReference type="PROSITE" id="PS50943"/>
    </source>
</evidence>